<dbReference type="InterPro" id="IPR046347">
    <property type="entry name" value="bZIP_sf"/>
</dbReference>
<dbReference type="EnsemblMetazoa" id="CLYHEMT016792.4">
    <property type="protein sequence ID" value="CLYHEMP016792.4"/>
    <property type="gene ID" value="CLYHEMG016792"/>
</dbReference>
<dbReference type="PANTHER" id="PTHR11988">
    <property type="entry name" value="THYROTROPH EMBRYONIC FACTOR RELATED"/>
    <property type="match status" value="1"/>
</dbReference>
<dbReference type="EnsemblMetazoa" id="CLYHEMT016792.3">
    <property type="protein sequence ID" value="CLYHEMP016792.3"/>
    <property type="gene ID" value="CLYHEMG016792"/>
</dbReference>
<evidence type="ECO:0000313" key="9">
    <source>
        <dbReference type="EnsemblMetazoa" id="CLYHEMP016792.7"/>
    </source>
</evidence>
<accession>A0A7M5X2J9</accession>
<dbReference type="InterPro" id="IPR040223">
    <property type="entry name" value="PAR_bZIP"/>
</dbReference>
<keyword evidence="3" id="KW-0805">Transcription regulation</keyword>
<evidence type="ECO:0000313" key="10">
    <source>
        <dbReference type="Proteomes" id="UP000594262"/>
    </source>
</evidence>
<feature type="compositionally biased region" description="Basic and acidic residues" evidence="7">
    <location>
        <begin position="51"/>
        <end position="75"/>
    </location>
</feature>
<feature type="region of interest" description="Disordered" evidence="7">
    <location>
        <begin position="51"/>
        <end position="102"/>
    </location>
</feature>
<keyword evidence="4" id="KW-0238">DNA-binding</keyword>
<dbReference type="Pfam" id="PF07716">
    <property type="entry name" value="bZIP_2"/>
    <property type="match status" value="1"/>
</dbReference>
<dbReference type="SMART" id="SM00338">
    <property type="entry name" value="BRLZ"/>
    <property type="match status" value="1"/>
</dbReference>
<evidence type="ECO:0000256" key="3">
    <source>
        <dbReference type="ARBA" id="ARBA00023015"/>
    </source>
</evidence>
<name>A0A7M5X2J9_9CNID</name>
<dbReference type="PROSITE" id="PS50217">
    <property type="entry name" value="BZIP"/>
    <property type="match status" value="1"/>
</dbReference>
<dbReference type="GO" id="GO:0000981">
    <property type="term" value="F:DNA-binding transcription factor activity, RNA polymerase II-specific"/>
    <property type="evidence" value="ECO:0007669"/>
    <property type="project" value="TreeGrafter"/>
</dbReference>
<dbReference type="OrthoDB" id="6022300at2759"/>
<dbReference type="EnsemblMetazoa" id="CLYHEMT016792.1">
    <property type="protein sequence ID" value="CLYHEMP016792.1"/>
    <property type="gene ID" value="CLYHEMG016792"/>
</dbReference>
<dbReference type="EnsemblMetazoa" id="CLYHEMT016792.6">
    <property type="protein sequence ID" value="CLYHEMP016792.6"/>
    <property type="gene ID" value="CLYHEMG016792"/>
</dbReference>
<dbReference type="RefSeq" id="XP_066913259.1">
    <property type="nucleotide sequence ID" value="XM_067057158.1"/>
</dbReference>
<dbReference type="CDD" id="cd14695">
    <property type="entry name" value="bZIP_HLF"/>
    <property type="match status" value="1"/>
</dbReference>
<dbReference type="AlphaFoldDB" id="A0A7M5X2J9"/>
<feature type="region of interest" description="Disordered" evidence="7">
    <location>
        <begin position="192"/>
        <end position="212"/>
    </location>
</feature>
<dbReference type="EnsemblMetazoa" id="CLYHEMT016792.5">
    <property type="protein sequence ID" value="CLYHEMP016792.5"/>
    <property type="gene ID" value="CLYHEMG016792"/>
</dbReference>
<comment type="subcellular location">
    <subcellularLocation>
        <location evidence="1">Nucleus</location>
    </subcellularLocation>
</comment>
<dbReference type="Proteomes" id="UP000594262">
    <property type="component" value="Unplaced"/>
</dbReference>
<keyword evidence="5" id="KW-0804">Transcription</keyword>
<dbReference type="EnsemblMetazoa" id="CLYHEMT016792.8">
    <property type="protein sequence ID" value="CLYHEMP016792.8"/>
    <property type="gene ID" value="CLYHEMG016792"/>
</dbReference>
<dbReference type="RefSeq" id="XP_066913258.1">
    <property type="nucleotide sequence ID" value="XM_067057157.1"/>
</dbReference>
<dbReference type="InterPro" id="IPR004827">
    <property type="entry name" value="bZIP"/>
</dbReference>
<sequence>MEWLVPHIARIDNFCNRLETGQKTYLNISRDRATYYEQRAQLSRDYLHRVRESSDTDENNNMREIEEVDVLKTSDDGGSAFEMSPSQENSSGSSHSGRTSPEIDLQGQIKRYNEIMQAKAKTLPVSVIVSDHTFTSSAPSPTSSITGSESSRLEGDMNNIGRPKSYNYKPAPMVRKSERRFINAEQKDQSYWERRKRNNAAAKKSRESRREKEIEVSRRCDALVKENEGMKFTIMNLQERNTQMENTMKIYKDILVKNNLI</sequence>
<evidence type="ECO:0000256" key="1">
    <source>
        <dbReference type="ARBA" id="ARBA00004123"/>
    </source>
</evidence>
<reference evidence="9" key="1">
    <citation type="submission" date="2021-01" db="UniProtKB">
        <authorList>
            <consortium name="EnsemblMetazoa"/>
        </authorList>
    </citation>
    <scope>IDENTIFICATION</scope>
</reference>
<comment type="similarity">
    <text evidence="2">Belongs to the bZIP family. NFIL3 subfamily.</text>
</comment>
<dbReference type="EnsemblMetazoa" id="CLYHEMT016792.7">
    <property type="protein sequence ID" value="CLYHEMP016792.7"/>
    <property type="gene ID" value="CLYHEMG016792"/>
</dbReference>
<dbReference type="Gene3D" id="1.20.5.170">
    <property type="match status" value="1"/>
</dbReference>
<evidence type="ECO:0000256" key="4">
    <source>
        <dbReference type="ARBA" id="ARBA00023125"/>
    </source>
</evidence>
<proteinExistence type="inferred from homology"/>
<evidence type="ECO:0000256" key="7">
    <source>
        <dbReference type="SAM" id="MobiDB-lite"/>
    </source>
</evidence>
<keyword evidence="10" id="KW-1185">Reference proteome</keyword>
<dbReference type="GeneID" id="136800500"/>
<evidence type="ECO:0000256" key="2">
    <source>
        <dbReference type="ARBA" id="ARBA00006079"/>
    </source>
</evidence>
<feature type="compositionally biased region" description="Low complexity" evidence="7">
    <location>
        <begin position="133"/>
        <end position="150"/>
    </location>
</feature>
<evidence type="ECO:0000259" key="8">
    <source>
        <dbReference type="PROSITE" id="PS50217"/>
    </source>
</evidence>
<organism evidence="9 10">
    <name type="scientific">Clytia hemisphaerica</name>
    <dbReference type="NCBI Taxonomy" id="252671"/>
    <lineage>
        <taxon>Eukaryota</taxon>
        <taxon>Metazoa</taxon>
        <taxon>Cnidaria</taxon>
        <taxon>Hydrozoa</taxon>
        <taxon>Hydroidolina</taxon>
        <taxon>Leptothecata</taxon>
        <taxon>Obeliida</taxon>
        <taxon>Clytiidae</taxon>
        <taxon>Clytia</taxon>
    </lineage>
</organism>
<dbReference type="FunFam" id="1.20.5.170:FF:000025">
    <property type="entry name" value="nuclear factor interleukin-3-regulated protein-like"/>
    <property type="match status" value="1"/>
</dbReference>
<feature type="compositionally biased region" description="Low complexity" evidence="7">
    <location>
        <begin position="84"/>
        <end position="100"/>
    </location>
</feature>
<dbReference type="GO" id="GO:0005634">
    <property type="term" value="C:nucleus"/>
    <property type="evidence" value="ECO:0007669"/>
    <property type="project" value="UniProtKB-SubCell"/>
</dbReference>
<dbReference type="PANTHER" id="PTHR11988:SF27">
    <property type="entry name" value="GH27708P"/>
    <property type="match status" value="1"/>
</dbReference>
<dbReference type="SUPFAM" id="SSF57959">
    <property type="entry name" value="Leucine zipper domain"/>
    <property type="match status" value="1"/>
</dbReference>
<keyword evidence="6" id="KW-0539">Nucleus</keyword>
<dbReference type="EnsemblMetazoa" id="CLYHEMT016792.2">
    <property type="protein sequence ID" value="CLYHEMP016792.2"/>
    <property type="gene ID" value="CLYHEMG016792"/>
</dbReference>
<evidence type="ECO:0000256" key="5">
    <source>
        <dbReference type="ARBA" id="ARBA00023163"/>
    </source>
</evidence>
<protein>
    <recommendedName>
        <fullName evidence="8">BZIP domain-containing protein</fullName>
    </recommendedName>
</protein>
<dbReference type="GO" id="GO:0000978">
    <property type="term" value="F:RNA polymerase II cis-regulatory region sequence-specific DNA binding"/>
    <property type="evidence" value="ECO:0007669"/>
    <property type="project" value="TreeGrafter"/>
</dbReference>
<evidence type="ECO:0000256" key="6">
    <source>
        <dbReference type="ARBA" id="ARBA00023242"/>
    </source>
</evidence>
<dbReference type="RefSeq" id="XP_066913257.1">
    <property type="nucleotide sequence ID" value="XM_067057156.1"/>
</dbReference>
<feature type="domain" description="BZIP" evidence="8">
    <location>
        <begin position="188"/>
        <end position="251"/>
    </location>
</feature>
<feature type="region of interest" description="Disordered" evidence="7">
    <location>
        <begin position="133"/>
        <end position="170"/>
    </location>
</feature>